<evidence type="ECO:0000256" key="15">
    <source>
        <dbReference type="PIRNR" id="PIRNR016570"/>
    </source>
</evidence>
<dbReference type="InterPro" id="IPR016194">
    <property type="entry name" value="SPOC-like_C_dom_sf"/>
</dbReference>
<organism evidence="18 19">
    <name type="scientific">Papaver somniferum</name>
    <name type="common">Opium poppy</name>
    <dbReference type="NCBI Taxonomy" id="3469"/>
    <lineage>
        <taxon>Eukaryota</taxon>
        <taxon>Viridiplantae</taxon>
        <taxon>Streptophyta</taxon>
        <taxon>Embryophyta</taxon>
        <taxon>Tracheophyta</taxon>
        <taxon>Spermatophyta</taxon>
        <taxon>Magnoliopsida</taxon>
        <taxon>Ranunculales</taxon>
        <taxon>Papaveraceae</taxon>
        <taxon>Papaveroideae</taxon>
        <taxon>Papaver</taxon>
    </lineage>
</organism>
<dbReference type="Gene3D" id="2.40.290.10">
    <property type="match status" value="1"/>
</dbReference>
<feature type="compositionally biased region" description="Acidic residues" evidence="16">
    <location>
        <begin position="676"/>
        <end position="687"/>
    </location>
</feature>
<dbReference type="InterPro" id="IPR005160">
    <property type="entry name" value="Ku_C"/>
</dbReference>
<keyword evidence="8 15" id="KW-0067">ATP-binding</keyword>
<keyword evidence="4 15" id="KW-0547">Nucleotide-binding</keyword>
<dbReference type="GO" id="GO:0003684">
    <property type="term" value="F:damaged DNA binding"/>
    <property type="evidence" value="ECO:0007669"/>
    <property type="project" value="InterPro"/>
</dbReference>
<keyword evidence="6 15" id="KW-0378">Hydrolase</keyword>
<evidence type="ECO:0000256" key="6">
    <source>
        <dbReference type="ARBA" id="ARBA00022801"/>
    </source>
</evidence>
<evidence type="ECO:0000256" key="10">
    <source>
        <dbReference type="ARBA" id="ARBA00023172"/>
    </source>
</evidence>
<dbReference type="AlphaFoldDB" id="A0A4Y7J9E8"/>
<sequence length="698" mass="78204">MARNKEALILLIDVGPSMHKLLPEVEKICSMLVQKKACLFIYPQFLIFGKYDEVGVVLFATDDTDNELTTEVGGYEHVVVLRNCKVVDGDIIEALQSLPRGAAPVLDAIVVGMDMMIKKFGQTSKGKKRLCLITDAKSPIKDPYEGTKEDQVDTIAAQMNAHGMKLESIIVRGRSSGDAAKGFMEENDSLLVHFSKKASAKTVYVESPTSLLGAIRTRNISAVTTFRGDLELSPKMKVKVWVYKKTAEEKFPTLKKYSDKAPPTDKFATHEIKVDYEYKGVEDPTKVIPPEQRIKGYRYGPQVVPISSDEWDAVKFKPEKSVKLLGFTDASNIMRHYYMKDVSIFIAEPGNAKATVAVSALVRAMAEMNKVAILRCVWRQGQASVVVGALTPNPSNVENIPDSFYFNVLPFAEDVREFQFPSFSNLPLSMQPNEKQQEAADNLVMMLDLAPPGKEEILRPEFTPNPVLERFYRVLEIKSKKPDAEVPPLDTTLKRITEPDPELLSQNMQVIDVFSKQFELKENPKIKKSARRLLNEKPSGSHKDELDGVVDAVGHQAVLSLKNKSSQMVDKVGSETPIEDFEAMMTRKGRADWVDKAIKDMKNLIFDLVENSYEGNTYQKAVDCLVALRKGCILEQEPKQFNDFLRHLCKFCSEKYLSSFCNFLASKQMRLISDTESSDSDVTDEEAGSFLVKTEPGV</sequence>
<dbReference type="SUPFAM" id="SSF100939">
    <property type="entry name" value="SPOC domain-like"/>
    <property type="match status" value="1"/>
</dbReference>
<dbReference type="GO" id="GO:0006303">
    <property type="term" value="P:double-strand break repair via nonhomologous end joining"/>
    <property type="evidence" value="ECO:0007669"/>
    <property type="project" value="InterPro"/>
</dbReference>
<dbReference type="GO" id="GO:0005524">
    <property type="term" value="F:ATP binding"/>
    <property type="evidence" value="ECO:0007669"/>
    <property type="project" value="UniProtKB-UniRule"/>
</dbReference>
<evidence type="ECO:0000259" key="17">
    <source>
        <dbReference type="SMART" id="SM00559"/>
    </source>
</evidence>
<dbReference type="SMART" id="SM00559">
    <property type="entry name" value="Ku78"/>
    <property type="match status" value="1"/>
</dbReference>
<evidence type="ECO:0000256" key="3">
    <source>
        <dbReference type="ARBA" id="ARBA00012551"/>
    </source>
</evidence>
<dbReference type="SUPFAM" id="SSF53300">
    <property type="entry name" value="vWA-like"/>
    <property type="match status" value="1"/>
</dbReference>
<evidence type="ECO:0000313" key="19">
    <source>
        <dbReference type="Proteomes" id="UP000316621"/>
    </source>
</evidence>
<keyword evidence="7 15" id="KW-0347">Helicase</keyword>
<dbReference type="GO" id="GO:0003678">
    <property type="term" value="F:DNA helicase activity"/>
    <property type="evidence" value="ECO:0007669"/>
    <property type="project" value="UniProtKB-EC"/>
</dbReference>
<reference evidence="18 19" key="1">
    <citation type="journal article" date="2018" name="Science">
        <title>The opium poppy genome and morphinan production.</title>
        <authorList>
            <person name="Guo L."/>
            <person name="Winzer T."/>
            <person name="Yang X."/>
            <person name="Li Y."/>
            <person name="Ning Z."/>
            <person name="He Z."/>
            <person name="Teodor R."/>
            <person name="Lu Y."/>
            <person name="Bowser T.A."/>
            <person name="Graham I.A."/>
            <person name="Ye K."/>
        </authorList>
    </citation>
    <scope>NUCLEOTIDE SEQUENCE [LARGE SCALE GENOMIC DNA]</scope>
    <source>
        <strain evidence="19">cv. HN1</strain>
        <tissue evidence="18">Leaves</tissue>
    </source>
</reference>
<protein>
    <recommendedName>
        <fullName evidence="14 15">ATP-dependent DNA helicase 2 subunit KU80</fullName>
        <ecNumber evidence="3 15">3.6.4.12</ecNumber>
    </recommendedName>
</protein>
<dbReference type="GO" id="GO:0000723">
    <property type="term" value="P:telomere maintenance"/>
    <property type="evidence" value="ECO:0007669"/>
    <property type="project" value="InterPro"/>
</dbReference>
<dbReference type="Gramene" id="RZC57764">
    <property type="protein sequence ID" value="RZC57764"/>
    <property type="gene ID" value="C5167_005061"/>
</dbReference>
<comment type="function">
    <text evidence="15">Single-stranded DNA-dependent ATP-dependent helicase.</text>
</comment>
<keyword evidence="11 15" id="KW-0234">DNA repair</keyword>
<evidence type="ECO:0000256" key="1">
    <source>
        <dbReference type="ARBA" id="ARBA00004123"/>
    </source>
</evidence>
<evidence type="ECO:0000256" key="4">
    <source>
        <dbReference type="ARBA" id="ARBA00022741"/>
    </source>
</evidence>
<evidence type="ECO:0000256" key="7">
    <source>
        <dbReference type="ARBA" id="ARBA00022806"/>
    </source>
</evidence>
<dbReference type="GO" id="GO:0042162">
    <property type="term" value="F:telomeric DNA binding"/>
    <property type="evidence" value="ECO:0007669"/>
    <property type="project" value="InterPro"/>
</dbReference>
<dbReference type="InterPro" id="IPR024193">
    <property type="entry name" value="Ku80"/>
</dbReference>
<dbReference type="GO" id="GO:0006310">
    <property type="term" value="P:DNA recombination"/>
    <property type="evidence" value="ECO:0007669"/>
    <property type="project" value="UniProtKB-KW"/>
</dbReference>
<feature type="region of interest" description="Disordered" evidence="16">
    <location>
        <begin position="675"/>
        <end position="698"/>
    </location>
</feature>
<dbReference type="PANTHER" id="PTHR12604">
    <property type="entry name" value="KU AUTOANTIGEN DNA HELICASE"/>
    <property type="match status" value="1"/>
</dbReference>
<evidence type="ECO:0000256" key="11">
    <source>
        <dbReference type="ARBA" id="ARBA00023204"/>
    </source>
</evidence>
<evidence type="ECO:0000256" key="9">
    <source>
        <dbReference type="ARBA" id="ARBA00023125"/>
    </source>
</evidence>
<dbReference type="OMA" id="WAMQYVW"/>
<name>A0A4Y7J9E8_PAPSO</name>
<comment type="catalytic activity">
    <reaction evidence="13 15">
        <text>ATP + H2O = ADP + phosphate + H(+)</text>
        <dbReference type="Rhea" id="RHEA:13065"/>
        <dbReference type="ChEBI" id="CHEBI:15377"/>
        <dbReference type="ChEBI" id="CHEBI:15378"/>
        <dbReference type="ChEBI" id="CHEBI:30616"/>
        <dbReference type="ChEBI" id="CHEBI:43474"/>
        <dbReference type="ChEBI" id="CHEBI:456216"/>
        <dbReference type="EC" id="3.6.4.12"/>
    </reaction>
</comment>
<feature type="domain" description="Ku" evidence="17">
    <location>
        <begin position="285"/>
        <end position="426"/>
    </location>
</feature>
<evidence type="ECO:0000256" key="12">
    <source>
        <dbReference type="ARBA" id="ARBA00023242"/>
    </source>
</evidence>
<dbReference type="FunFam" id="3.40.50.410:FF:000102">
    <property type="entry name" value="ATP-dependent DNA helicase 2 subunit KU80"/>
    <property type="match status" value="1"/>
</dbReference>
<keyword evidence="12 15" id="KW-0539">Nucleus</keyword>
<dbReference type="Pfam" id="PF03730">
    <property type="entry name" value="Ku_C"/>
    <property type="match status" value="1"/>
</dbReference>
<dbReference type="Gene3D" id="1.25.40.240">
    <property type="entry name" value="Ku, C-terminal domain"/>
    <property type="match status" value="1"/>
</dbReference>
<dbReference type="Gene3D" id="1.10.1600.10">
    <property type="match status" value="1"/>
</dbReference>
<dbReference type="EC" id="3.6.4.12" evidence="3 15"/>
<dbReference type="GO" id="GO:0003690">
    <property type="term" value="F:double-stranded DNA binding"/>
    <property type="evidence" value="ECO:0007669"/>
    <property type="project" value="TreeGrafter"/>
</dbReference>
<dbReference type="InterPro" id="IPR036465">
    <property type="entry name" value="vWFA_dom_sf"/>
</dbReference>
<comment type="subcellular location">
    <subcellularLocation>
        <location evidence="1 15">Nucleus</location>
    </subcellularLocation>
</comment>
<dbReference type="Proteomes" id="UP000316621">
    <property type="component" value="Chromosome 4"/>
</dbReference>
<dbReference type="PANTHER" id="PTHR12604:SF4">
    <property type="entry name" value="X-RAY REPAIR CROSS-COMPLEMENTING PROTEIN 5"/>
    <property type="match status" value="1"/>
</dbReference>
<dbReference type="FunFam" id="1.10.1600.10:FF:000002">
    <property type="entry name" value="X-ray repair cross-complementing protein 5"/>
    <property type="match status" value="1"/>
</dbReference>
<dbReference type="FunFam" id="1.25.40.240:FF:000001">
    <property type="entry name" value="X-ray repair cross-complementing protein 5"/>
    <property type="match status" value="1"/>
</dbReference>
<dbReference type="SUPFAM" id="SSF101420">
    <property type="entry name" value="C-terminal domain of Ku80"/>
    <property type="match status" value="1"/>
</dbReference>
<dbReference type="GO" id="GO:0043564">
    <property type="term" value="C:Ku70:Ku80 complex"/>
    <property type="evidence" value="ECO:0007669"/>
    <property type="project" value="InterPro"/>
</dbReference>
<evidence type="ECO:0000256" key="8">
    <source>
        <dbReference type="ARBA" id="ARBA00022840"/>
    </source>
</evidence>
<dbReference type="InterPro" id="IPR006164">
    <property type="entry name" value="DNA_bd_Ku70/Ku80"/>
</dbReference>
<dbReference type="CDD" id="cd00873">
    <property type="entry name" value="KU80"/>
    <property type="match status" value="1"/>
</dbReference>
<accession>A0A4Y7J9E8</accession>
<gene>
    <name evidence="18" type="ORF">C5167_005061</name>
</gene>
<evidence type="ECO:0000256" key="16">
    <source>
        <dbReference type="SAM" id="MobiDB-lite"/>
    </source>
</evidence>
<evidence type="ECO:0000256" key="14">
    <source>
        <dbReference type="ARBA" id="ARBA00069041"/>
    </source>
</evidence>
<dbReference type="Gene3D" id="3.40.50.410">
    <property type="entry name" value="von Willebrand factor, type A domain"/>
    <property type="match status" value="1"/>
</dbReference>
<proteinExistence type="inferred from homology"/>
<evidence type="ECO:0000256" key="5">
    <source>
        <dbReference type="ARBA" id="ARBA00022763"/>
    </source>
</evidence>
<evidence type="ECO:0000256" key="2">
    <source>
        <dbReference type="ARBA" id="ARBA00007726"/>
    </source>
</evidence>
<evidence type="ECO:0000313" key="18">
    <source>
        <dbReference type="EMBL" id="RZC57764.1"/>
    </source>
</evidence>
<comment type="similarity">
    <text evidence="2 15">Belongs to the ku80 family.</text>
</comment>
<dbReference type="InterPro" id="IPR014893">
    <property type="entry name" value="Ku_PK_bind"/>
</dbReference>
<keyword evidence="9 15" id="KW-0238">DNA-binding</keyword>
<keyword evidence="19" id="KW-1185">Reference proteome</keyword>
<evidence type="ECO:0000256" key="13">
    <source>
        <dbReference type="ARBA" id="ARBA00047995"/>
    </source>
</evidence>
<dbReference type="EMBL" id="CM010718">
    <property type="protein sequence ID" value="RZC57764.1"/>
    <property type="molecule type" value="Genomic_DNA"/>
</dbReference>
<dbReference type="Pfam" id="PF03731">
    <property type="entry name" value="Ku_N"/>
    <property type="match status" value="1"/>
</dbReference>
<dbReference type="STRING" id="3469.A0A4Y7J9E8"/>
<dbReference type="PIRSF" id="PIRSF016570">
    <property type="entry name" value="Ku80"/>
    <property type="match status" value="1"/>
</dbReference>
<dbReference type="GO" id="GO:0016887">
    <property type="term" value="F:ATP hydrolysis activity"/>
    <property type="evidence" value="ECO:0007669"/>
    <property type="project" value="RHEA"/>
</dbReference>
<dbReference type="Pfam" id="PF08785">
    <property type="entry name" value="Ku_PK_bind"/>
    <property type="match status" value="1"/>
</dbReference>
<dbReference type="FunFam" id="2.40.290.10:FF:000006">
    <property type="entry name" value="ATP-dependent DNA helicase 2 subunit KU80"/>
    <property type="match status" value="1"/>
</dbReference>
<dbReference type="InterPro" id="IPR036494">
    <property type="entry name" value="Ku_C_sf"/>
</dbReference>
<dbReference type="Pfam" id="PF02735">
    <property type="entry name" value="Ku"/>
    <property type="match status" value="1"/>
</dbReference>
<keyword evidence="5 15" id="KW-0227">DNA damage</keyword>
<dbReference type="InterPro" id="IPR005161">
    <property type="entry name" value="Ku_N"/>
</dbReference>
<keyword evidence="10 15" id="KW-0233">DNA recombination</keyword>